<dbReference type="AlphaFoldDB" id="A0A2A2K8P8"/>
<dbReference type="GO" id="GO:0005802">
    <property type="term" value="C:trans-Golgi network"/>
    <property type="evidence" value="ECO:0007669"/>
    <property type="project" value="TreeGrafter"/>
</dbReference>
<keyword evidence="3" id="KW-1185">Reference proteome</keyword>
<dbReference type="EMBL" id="LIAE01009302">
    <property type="protein sequence ID" value="PAV70298.1"/>
    <property type="molecule type" value="Genomic_DNA"/>
</dbReference>
<name>A0A2A2K8P8_9BILA</name>
<organism evidence="2 3">
    <name type="scientific">Diploscapter pachys</name>
    <dbReference type="NCBI Taxonomy" id="2018661"/>
    <lineage>
        <taxon>Eukaryota</taxon>
        <taxon>Metazoa</taxon>
        <taxon>Ecdysozoa</taxon>
        <taxon>Nematoda</taxon>
        <taxon>Chromadorea</taxon>
        <taxon>Rhabditida</taxon>
        <taxon>Rhabditina</taxon>
        <taxon>Rhabditomorpha</taxon>
        <taxon>Rhabditoidea</taxon>
        <taxon>Rhabditidae</taxon>
        <taxon>Diploscapter</taxon>
    </lineage>
</organism>
<proteinExistence type="predicted"/>
<dbReference type="InterPro" id="IPR058565">
    <property type="entry name" value="Ig_TRAPPC9_Trs120_1st"/>
</dbReference>
<dbReference type="PANTHER" id="PTHR21512">
    <property type="entry name" value="TRAFFICKING PROTEIN PARTICLE COMPLEX SUBUNIT 9"/>
    <property type="match status" value="1"/>
</dbReference>
<dbReference type="Pfam" id="PF26254">
    <property type="entry name" value="Ig_TRAPPC9-Trs120_1st"/>
    <property type="match status" value="1"/>
</dbReference>
<feature type="domain" description="Trs120/TRAPPC9 first Ig-like" evidence="1">
    <location>
        <begin position="224"/>
        <end position="334"/>
    </location>
</feature>
<accession>A0A2A2K8P8</accession>
<sequence length="526" mass="58882">MDSWTEYENVMKKALSYQNLRQYYQAEQYIRDHIGRYLDDQFKLFDHLAKSTICFNASSFYRQMGFKRKASFYDRLGVLFRLHVVDSSPRTPGDYKLVYPTLLKTLPGYGVGDTNLPLEKCPPLGPVQLQIRVLHELYTAANRAELPVVAIRHSCHLLQLYYDILEEPTRNRLLDDLKNLLQAVGGSHSLAEPAPAGIPSITLSPIQLTRFPIITEAKINRLSSALEPTIINLDEEQGPVIWIVSQFEKKKDDEICWAVDCPVEVSIQVFNCLPTELVVRNLKLLVKGCDFEAVPIHLTLSPSSSSQPITVELGGIPRSAGHLTIIGYSCEVFGLQNVCKLPGKTKMKVRVLPELPVLRMDSSLTRSLVAGMDDESREEKLYAGQTFEHTLSIVNSSGRLTVRKATLAVEQPKVCGTPLIEMFYENDQVDDLWLQSELDLGCLGPDESKQIKFRLFGLDPTRTAMDGVQEESVAESALPLLEESAETQSVGADTQHDLIPFHGRLLSCSMIVTYECDIEGDTSQAC</sequence>
<evidence type="ECO:0000259" key="1">
    <source>
        <dbReference type="Pfam" id="PF26254"/>
    </source>
</evidence>
<evidence type="ECO:0000313" key="3">
    <source>
        <dbReference type="Proteomes" id="UP000218231"/>
    </source>
</evidence>
<gene>
    <name evidence="2" type="ORF">WR25_11301</name>
</gene>
<dbReference type="OrthoDB" id="27962at2759"/>
<protein>
    <recommendedName>
        <fullName evidence="1">Trs120/TRAPPC9 first Ig-like domain-containing protein</fullName>
    </recommendedName>
</protein>
<evidence type="ECO:0000313" key="2">
    <source>
        <dbReference type="EMBL" id="PAV70298.1"/>
    </source>
</evidence>
<dbReference type="PANTHER" id="PTHR21512:SF5">
    <property type="entry name" value="TRAFFICKING PROTEIN PARTICLE COMPLEX SUBUNIT 9"/>
    <property type="match status" value="1"/>
</dbReference>
<comment type="caution">
    <text evidence="2">The sequence shown here is derived from an EMBL/GenBank/DDBJ whole genome shotgun (WGS) entry which is preliminary data.</text>
</comment>
<reference evidence="2 3" key="1">
    <citation type="journal article" date="2017" name="Curr. Biol.">
        <title>Genome architecture and evolution of a unichromosomal asexual nematode.</title>
        <authorList>
            <person name="Fradin H."/>
            <person name="Zegar C."/>
            <person name="Gutwein M."/>
            <person name="Lucas J."/>
            <person name="Kovtun M."/>
            <person name="Corcoran D."/>
            <person name="Baugh L.R."/>
            <person name="Kiontke K."/>
            <person name="Gunsalus K."/>
            <person name="Fitch D.H."/>
            <person name="Piano F."/>
        </authorList>
    </citation>
    <scope>NUCLEOTIDE SEQUENCE [LARGE SCALE GENOMIC DNA]</scope>
    <source>
        <strain evidence="2">PF1309</strain>
    </source>
</reference>
<dbReference type="Proteomes" id="UP000218231">
    <property type="component" value="Unassembled WGS sequence"/>
</dbReference>
<dbReference type="STRING" id="2018661.A0A2A2K8P8"/>
<dbReference type="InterPro" id="IPR013935">
    <property type="entry name" value="Trs120_TRAPPC9"/>
</dbReference>